<protein>
    <submittedName>
        <fullName evidence="1">Uncharacterized protein</fullName>
    </submittedName>
</protein>
<dbReference type="EMBL" id="CATNWA010001837">
    <property type="protein sequence ID" value="CAI9541297.1"/>
    <property type="molecule type" value="Genomic_DNA"/>
</dbReference>
<sequence>MHSPKKKKTSLFSNTHQTEHAQCLHMICLIRRKDGERRKAQTTFLHNADY</sequence>
<dbReference type="Proteomes" id="UP001162483">
    <property type="component" value="Unassembled WGS sequence"/>
</dbReference>
<organism evidence="1 2">
    <name type="scientific">Staurois parvus</name>
    <dbReference type="NCBI Taxonomy" id="386267"/>
    <lineage>
        <taxon>Eukaryota</taxon>
        <taxon>Metazoa</taxon>
        <taxon>Chordata</taxon>
        <taxon>Craniata</taxon>
        <taxon>Vertebrata</taxon>
        <taxon>Euteleostomi</taxon>
        <taxon>Amphibia</taxon>
        <taxon>Batrachia</taxon>
        <taxon>Anura</taxon>
        <taxon>Neobatrachia</taxon>
        <taxon>Ranoidea</taxon>
        <taxon>Ranidae</taxon>
        <taxon>Staurois</taxon>
    </lineage>
</organism>
<proteinExistence type="predicted"/>
<keyword evidence="2" id="KW-1185">Reference proteome</keyword>
<accession>A0ABN9B176</accession>
<reference evidence="1" key="1">
    <citation type="submission" date="2023-05" db="EMBL/GenBank/DDBJ databases">
        <authorList>
            <person name="Stuckert A."/>
        </authorList>
    </citation>
    <scope>NUCLEOTIDE SEQUENCE</scope>
</reference>
<comment type="caution">
    <text evidence="1">The sequence shown here is derived from an EMBL/GenBank/DDBJ whole genome shotgun (WGS) entry which is preliminary data.</text>
</comment>
<gene>
    <name evidence="1" type="ORF">SPARVUS_LOCUS1903274</name>
</gene>
<evidence type="ECO:0000313" key="2">
    <source>
        <dbReference type="Proteomes" id="UP001162483"/>
    </source>
</evidence>
<evidence type="ECO:0000313" key="1">
    <source>
        <dbReference type="EMBL" id="CAI9541297.1"/>
    </source>
</evidence>
<name>A0ABN9B176_9NEOB</name>